<dbReference type="RefSeq" id="WP_235024209.1">
    <property type="nucleotide sequence ID" value="NZ_FCNY02000005.1"/>
</dbReference>
<dbReference type="AlphaFoldDB" id="A0A158GLX2"/>
<name>A0A158GLX2_CABCO</name>
<keyword evidence="2" id="KW-1185">Reference proteome</keyword>
<reference evidence="2" key="1">
    <citation type="submission" date="2016-01" db="EMBL/GenBank/DDBJ databases">
        <authorList>
            <person name="Peeters C."/>
        </authorList>
    </citation>
    <scope>NUCLEOTIDE SEQUENCE [LARGE SCALE GENOMIC DNA]</scope>
</reference>
<dbReference type="EMBL" id="FCNY02000005">
    <property type="protein sequence ID" value="SAL33128.1"/>
    <property type="molecule type" value="Genomic_DNA"/>
</dbReference>
<organism evidence="1 2">
    <name type="scientific">Caballeronia cordobensis</name>
    <name type="common">Burkholderia cordobensis</name>
    <dbReference type="NCBI Taxonomy" id="1353886"/>
    <lineage>
        <taxon>Bacteria</taxon>
        <taxon>Pseudomonadati</taxon>
        <taxon>Pseudomonadota</taxon>
        <taxon>Betaproteobacteria</taxon>
        <taxon>Burkholderiales</taxon>
        <taxon>Burkholderiaceae</taxon>
        <taxon>Caballeronia</taxon>
    </lineage>
</organism>
<gene>
    <name evidence="1" type="ORF">AWB70_02181</name>
</gene>
<accession>A0A158GLX2</accession>
<sequence length="56" mass="5751">MNVTFDPPGAAGAVGSVPLSARIRGRLMSAGNRFHANDNIAASLEFLALLPGRSQG</sequence>
<evidence type="ECO:0000313" key="2">
    <source>
        <dbReference type="Proteomes" id="UP000054740"/>
    </source>
</evidence>
<protein>
    <submittedName>
        <fullName evidence="1">Uncharacterized protein</fullName>
    </submittedName>
</protein>
<proteinExistence type="predicted"/>
<dbReference type="Proteomes" id="UP000054740">
    <property type="component" value="Unassembled WGS sequence"/>
</dbReference>
<evidence type="ECO:0000313" key="1">
    <source>
        <dbReference type="EMBL" id="SAL33128.1"/>
    </source>
</evidence>